<sequence>MKKKKVFQMLLLHASSLSLWDDYHRFSCDLCVLPPSFSCMASARFDHRTYHLAIPQCWRHNNSPILFLLCAPCFGRDIATSTFSSL</sequence>
<evidence type="ECO:0000256" key="1">
    <source>
        <dbReference type="SAM" id="SignalP"/>
    </source>
</evidence>
<reference evidence="2" key="1">
    <citation type="submission" date="2019-12" db="EMBL/GenBank/DDBJ databases">
        <title>An insight into the sialome of adult female Ixodes ricinus ticks feeding for 6 days.</title>
        <authorList>
            <person name="Perner J."/>
            <person name="Ribeiro J.M.C."/>
        </authorList>
    </citation>
    <scope>NUCLEOTIDE SEQUENCE</scope>
    <source>
        <strain evidence="2">Semi-engorged</strain>
        <tissue evidence="2">Salivary glands</tissue>
    </source>
</reference>
<feature type="signal peptide" evidence="1">
    <location>
        <begin position="1"/>
        <end position="20"/>
    </location>
</feature>
<dbReference type="AlphaFoldDB" id="A0A6B0UFG0"/>
<dbReference type="EMBL" id="GIFC01003350">
    <property type="protein sequence ID" value="MXU85433.1"/>
    <property type="molecule type" value="Transcribed_RNA"/>
</dbReference>
<keyword evidence="1" id="KW-0732">Signal</keyword>
<accession>A0A6B0UFG0</accession>
<evidence type="ECO:0008006" key="3">
    <source>
        <dbReference type="Google" id="ProtNLM"/>
    </source>
</evidence>
<organism evidence="2">
    <name type="scientific">Ixodes ricinus</name>
    <name type="common">Common tick</name>
    <name type="synonym">Acarus ricinus</name>
    <dbReference type="NCBI Taxonomy" id="34613"/>
    <lineage>
        <taxon>Eukaryota</taxon>
        <taxon>Metazoa</taxon>
        <taxon>Ecdysozoa</taxon>
        <taxon>Arthropoda</taxon>
        <taxon>Chelicerata</taxon>
        <taxon>Arachnida</taxon>
        <taxon>Acari</taxon>
        <taxon>Parasitiformes</taxon>
        <taxon>Ixodida</taxon>
        <taxon>Ixodoidea</taxon>
        <taxon>Ixodidae</taxon>
        <taxon>Ixodinae</taxon>
        <taxon>Ixodes</taxon>
    </lineage>
</organism>
<protein>
    <recommendedName>
        <fullName evidence="3">Secreted protein</fullName>
    </recommendedName>
</protein>
<proteinExistence type="predicted"/>
<feature type="chain" id="PRO_5025570769" description="Secreted protein" evidence="1">
    <location>
        <begin position="21"/>
        <end position="86"/>
    </location>
</feature>
<name>A0A6B0UFG0_IXORI</name>
<evidence type="ECO:0000313" key="2">
    <source>
        <dbReference type="EMBL" id="MXU85433.1"/>
    </source>
</evidence>